<dbReference type="Proteomes" id="UP001470023">
    <property type="component" value="Unassembled WGS sequence"/>
</dbReference>
<dbReference type="InterPro" id="IPR008826">
    <property type="entry name" value="Se-bd"/>
</dbReference>
<name>A0ABV1U2D7_9ACTN</name>
<comment type="similarity">
    <text evidence="1">Belongs to the selenium-binding protein family.</text>
</comment>
<dbReference type="SUPFAM" id="SSF75011">
    <property type="entry name" value="3-carboxy-cis,cis-mucoante lactonizing enzyme"/>
    <property type="match status" value="1"/>
</dbReference>
<organism evidence="2 3">
    <name type="scientific">Streptomyces sp. 900105245</name>
    <dbReference type="NCBI Taxonomy" id="3154379"/>
    <lineage>
        <taxon>Bacteria</taxon>
        <taxon>Bacillati</taxon>
        <taxon>Actinomycetota</taxon>
        <taxon>Actinomycetes</taxon>
        <taxon>Kitasatosporales</taxon>
        <taxon>Streptomycetaceae</taxon>
        <taxon>Streptomyces</taxon>
    </lineage>
</organism>
<protein>
    <submittedName>
        <fullName evidence="2">Selenium-binding protein SBP56-related protein</fullName>
    </submittedName>
</protein>
<sequence>MRTTEHIHDSDGHGDPTLYRTPADAVAAPPEALAYVVGFDPTAQQADALFTVDTDPASPTYGRVKSHATLPDLGNELHHFGWNACSSALAHAGHHHAARRFLIAPGLRSSRLHVFDTVPDPAHPRLVKVIEAEELATKAGYSRPHTLHCGPDGVFLSCLGGADGADGPGGVALLDHESFDVLRSWETERGPQRLAYDVWWHLRQNVAVTSEWGTPSMIEDGVVPELLLNRQYGHSLHFWELETGRHLQQVDLGDEHQMVLELRPAHDPEATWGFTNTVINVEDLSASVWLWNREGEDFKVRKVITIPAEPAQPDDLPPALKPFGAVPPLITDIDLSVDDQWLYISAWGTGDLFQYDVSDPFHPRQTAAVRLGGIVGGGQPHPAEPDVPLTGGAQMVELSRDGRRVYLTNSLYAAWDEQFYPAGIDPWMIKLDADTSNGGLSVDSRFFPHGEDFLGLRVHQTRLQGGDASSDSYCYRR</sequence>
<dbReference type="Pfam" id="PF05694">
    <property type="entry name" value="SBP56"/>
    <property type="match status" value="1"/>
</dbReference>
<dbReference type="EMBL" id="JBEPAZ010000005">
    <property type="protein sequence ID" value="MER6427886.1"/>
    <property type="molecule type" value="Genomic_DNA"/>
</dbReference>
<dbReference type="PANTHER" id="PTHR23300:SF0">
    <property type="entry name" value="METHANETHIOL OXIDASE"/>
    <property type="match status" value="1"/>
</dbReference>
<evidence type="ECO:0000313" key="2">
    <source>
        <dbReference type="EMBL" id="MER6427886.1"/>
    </source>
</evidence>
<dbReference type="PANTHER" id="PTHR23300">
    <property type="entry name" value="METHANETHIOL OXIDASE"/>
    <property type="match status" value="1"/>
</dbReference>
<comment type="caution">
    <text evidence="2">The sequence shown here is derived from an EMBL/GenBank/DDBJ whole genome shotgun (WGS) entry which is preliminary data.</text>
</comment>
<gene>
    <name evidence="2" type="ORF">ABT272_09085</name>
</gene>
<evidence type="ECO:0000313" key="3">
    <source>
        <dbReference type="Proteomes" id="UP001470023"/>
    </source>
</evidence>
<keyword evidence="3" id="KW-1185">Reference proteome</keyword>
<accession>A0ABV1U2D7</accession>
<proteinExistence type="inferred from homology"/>
<dbReference type="RefSeq" id="WP_352063234.1">
    <property type="nucleotide sequence ID" value="NZ_JBEPAZ010000005.1"/>
</dbReference>
<reference evidence="2 3" key="1">
    <citation type="submission" date="2024-06" db="EMBL/GenBank/DDBJ databases">
        <title>The Natural Products Discovery Center: Release of the First 8490 Sequenced Strains for Exploring Actinobacteria Biosynthetic Diversity.</title>
        <authorList>
            <person name="Kalkreuter E."/>
            <person name="Kautsar S.A."/>
            <person name="Yang D."/>
            <person name="Bader C.D."/>
            <person name="Teijaro C.N."/>
            <person name="Fluegel L."/>
            <person name="Davis C.M."/>
            <person name="Simpson J.R."/>
            <person name="Lauterbach L."/>
            <person name="Steele A.D."/>
            <person name="Gui C."/>
            <person name="Meng S."/>
            <person name="Li G."/>
            <person name="Viehrig K."/>
            <person name="Ye F."/>
            <person name="Su P."/>
            <person name="Kiefer A.F."/>
            <person name="Nichols A."/>
            <person name="Cepeda A.J."/>
            <person name="Yan W."/>
            <person name="Fan B."/>
            <person name="Jiang Y."/>
            <person name="Adhikari A."/>
            <person name="Zheng C.-J."/>
            <person name="Schuster L."/>
            <person name="Cowan T.M."/>
            <person name="Smanski M.J."/>
            <person name="Chevrette M.G."/>
            <person name="De Carvalho L.P.S."/>
            <person name="Shen B."/>
        </authorList>
    </citation>
    <scope>NUCLEOTIDE SEQUENCE [LARGE SCALE GENOMIC DNA]</scope>
    <source>
        <strain evidence="2 3">NPDC001166</strain>
    </source>
</reference>
<evidence type="ECO:0000256" key="1">
    <source>
        <dbReference type="ARBA" id="ARBA00005606"/>
    </source>
</evidence>